<keyword evidence="5" id="KW-1185">Reference proteome</keyword>
<proteinExistence type="predicted"/>
<dbReference type="GO" id="GO:0005657">
    <property type="term" value="C:replication fork"/>
    <property type="evidence" value="ECO:0007669"/>
    <property type="project" value="TreeGrafter"/>
</dbReference>
<dbReference type="OrthoDB" id="336321at2759"/>
<feature type="domain" description="Rad51-like C-terminal" evidence="3">
    <location>
        <begin position="89"/>
        <end position="214"/>
    </location>
</feature>
<sequence>MRLRTVDPPLPTHLLDALADLSITSDADLIFAGTSMELYKRLPLGTVSLKELEKCIADVVTYISAAGVRGDKLITELERVEDAEQWGCGLKDIDHLVGGFGPGRVIEVSGDRASGKTALALQVILRRLSNDASSAAHWIDTAGDFSAERVSRALANITALPFAETAAERLQVSIAFDVEAIHEVLETMRTDLDYNVPPPRIRCLVIDNLTPIFRPLLSVVSSQG</sequence>
<dbReference type="GO" id="GO:0000724">
    <property type="term" value="P:double-strand break repair via homologous recombination"/>
    <property type="evidence" value="ECO:0007669"/>
    <property type="project" value="TreeGrafter"/>
</dbReference>
<dbReference type="GO" id="GO:0033063">
    <property type="term" value="C:Rad51B-Rad51C-Rad51D-XRCC2 complex"/>
    <property type="evidence" value="ECO:0007669"/>
    <property type="project" value="TreeGrafter"/>
</dbReference>
<dbReference type="GO" id="GO:0042148">
    <property type="term" value="P:DNA strand invasion"/>
    <property type="evidence" value="ECO:0007669"/>
    <property type="project" value="TreeGrafter"/>
</dbReference>
<protein>
    <recommendedName>
        <fullName evidence="3">Rad51-like C-terminal domain-containing protein</fullName>
    </recommendedName>
</protein>
<dbReference type="Gene3D" id="3.40.50.300">
    <property type="entry name" value="P-loop containing nucleotide triphosphate hydrolases"/>
    <property type="match status" value="1"/>
</dbReference>
<gene>
    <name evidence="4" type="ORF">PHLGIDRAFT_23644</name>
</gene>
<evidence type="ECO:0000313" key="5">
    <source>
        <dbReference type="Proteomes" id="UP000053257"/>
    </source>
</evidence>
<dbReference type="InterPro" id="IPR013632">
    <property type="entry name" value="Rad51_C"/>
</dbReference>
<name>A0A0C3PN66_PHLG1</name>
<dbReference type="InterPro" id="IPR051988">
    <property type="entry name" value="HRR_RAD51_Paralog"/>
</dbReference>
<reference evidence="4 5" key="1">
    <citation type="journal article" date="2014" name="PLoS Genet.">
        <title>Analysis of the Phlebiopsis gigantea genome, transcriptome and secretome provides insight into its pioneer colonization strategies of wood.</title>
        <authorList>
            <person name="Hori C."/>
            <person name="Ishida T."/>
            <person name="Igarashi K."/>
            <person name="Samejima M."/>
            <person name="Suzuki H."/>
            <person name="Master E."/>
            <person name="Ferreira P."/>
            <person name="Ruiz-Duenas F.J."/>
            <person name="Held B."/>
            <person name="Canessa P."/>
            <person name="Larrondo L.F."/>
            <person name="Schmoll M."/>
            <person name="Druzhinina I.S."/>
            <person name="Kubicek C.P."/>
            <person name="Gaskell J.A."/>
            <person name="Kersten P."/>
            <person name="St John F."/>
            <person name="Glasner J."/>
            <person name="Sabat G."/>
            <person name="Splinter BonDurant S."/>
            <person name="Syed K."/>
            <person name="Yadav J."/>
            <person name="Mgbeahuruike A.C."/>
            <person name="Kovalchuk A."/>
            <person name="Asiegbu F.O."/>
            <person name="Lackner G."/>
            <person name="Hoffmeister D."/>
            <person name="Rencoret J."/>
            <person name="Gutierrez A."/>
            <person name="Sun H."/>
            <person name="Lindquist E."/>
            <person name="Barry K."/>
            <person name="Riley R."/>
            <person name="Grigoriev I.V."/>
            <person name="Henrissat B."/>
            <person name="Kues U."/>
            <person name="Berka R.M."/>
            <person name="Martinez A.T."/>
            <person name="Covert S.F."/>
            <person name="Blanchette R.A."/>
            <person name="Cullen D."/>
        </authorList>
    </citation>
    <scope>NUCLEOTIDE SEQUENCE [LARGE SCALE GENOMIC DNA]</scope>
    <source>
        <strain evidence="4 5">11061_1 CR5-6</strain>
    </source>
</reference>
<dbReference type="GO" id="GO:0000723">
    <property type="term" value="P:telomere maintenance"/>
    <property type="evidence" value="ECO:0007669"/>
    <property type="project" value="TreeGrafter"/>
</dbReference>
<evidence type="ECO:0000259" key="3">
    <source>
        <dbReference type="Pfam" id="PF08423"/>
    </source>
</evidence>
<organism evidence="4 5">
    <name type="scientific">Phlebiopsis gigantea (strain 11061_1 CR5-6)</name>
    <name type="common">White-rot fungus</name>
    <name type="synonym">Peniophora gigantea</name>
    <dbReference type="NCBI Taxonomy" id="745531"/>
    <lineage>
        <taxon>Eukaryota</taxon>
        <taxon>Fungi</taxon>
        <taxon>Dikarya</taxon>
        <taxon>Basidiomycota</taxon>
        <taxon>Agaricomycotina</taxon>
        <taxon>Agaricomycetes</taxon>
        <taxon>Polyporales</taxon>
        <taxon>Phanerochaetaceae</taxon>
        <taxon>Phlebiopsis</taxon>
    </lineage>
</organism>
<dbReference type="PANTHER" id="PTHR46457:SF1">
    <property type="entry name" value="DNA REPAIR PROTEIN RAD51 HOMOLOG 4"/>
    <property type="match status" value="1"/>
</dbReference>
<dbReference type="Pfam" id="PF08423">
    <property type="entry name" value="Rad51"/>
    <property type="match status" value="1"/>
</dbReference>
<dbReference type="STRING" id="745531.A0A0C3PN66"/>
<dbReference type="EMBL" id="KN840483">
    <property type="protein sequence ID" value="KIP08228.1"/>
    <property type="molecule type" value="Genomic_DNA"/>
</dbReference>
<dbReference type="SUPFAM" id="SSF52540">
    <property type="entry name" value="P-loop containing nucleoside triphosphate hydrolases"/>
    <property type="match status" value="1"/>
</dbReference>
<dbReference type="GO" id="GO:0008094">
    <property type="term" value="F:ATP-dependent activity, acting on DNA"/>
    <property type="evidence" value="ECO:0007669"/>
    <property type="project" value="TreeGrafter"/>
</dbReference>
<evidence type="ECO:0000256" key="1">
    <source>
        <dbReference type="ARBA" id="ARBA00004123"/>
    </source>
</evidence>
<dbReference type="AlphaFoldDB" id="A0A0C3PN66"/>
<evidence type="ECO:0000313" key="4">
    <source>
        <dbReference type="EMBL" id="KIP08228.1"/>
    </source>
</evidence>
<dbReference type="InterPro" id="IPR027417">
    <property type="entry name" value="P-loop_NTPase"/>
</dbReference>
<dbReference type="GO" id="GO:0007131">
    <property type="term" value="P:reciprocal meiotic recombination"/>
    <property type="evidence" value="ECO:0007669"/>
    <property type="project" value="TreeGrafter"/>
</dbReference>
<comment type="subcellular location">
    <subcellularLocation>
        <location evidence="1">Nucleus</location>
    </subcellularLocation>
</comment>
<dbReference type="GO" id="GO:0000400">
    <property type="term" value="F:four-way junction DNA binding"/>
    <property type="evidence" value="ECO:0007669"/>
    <property type="project" value="TreeGrafter"/>
</dbReference>
<dbReference type="GO" id="GO:0005815">
    <property type="term" value="C:microtubule organizing center"/>
    <property type="evidence" value="ECO:0007669"/>
    <property type="project" value="TreeGrafter"/>
</dbReference>
<dbReference type="Proteomes" id="UP000053257">
    <property type="component" value="Unassembled WGS sequence"/>
</dbReference>
<keyword evidence="2" id="KW-0539">Nucleus</keyword>
<dbReference type="HOGENOM" id="CLU_048777_0_0_1"/>
<dbReference type="PANTHER" id="PTHR46457">
    <property type="entry name" value="DNA REPAIR PROTEIN RAD51 HOMOLOG 4"/>
    <property type="match status" value="1"/>
</dbReference>
<evidence type="ECO:0000256" key="2">
    <source>
        <dbReference type="ARBA" id="ARBA00023242"/>
    </source>
</evidence>
<accession>A0A0C3PN66</accession>
<dbReference type="GO" id="GO:0003697">
    <property type="term" value="F:single-stranded DNA binding"/>
    <property type="evidence" value="ECO:0007669"/>
    <property type="project" value="TreeGrafter"/>
</dbReference>